<sequence length="217" mass="24731">MSILFDASLVALHSQHSIQSQDLWEICACAHDEGVDDNFSTYSFDDFLGLAIHLFITTQAQHVRQQIALKLHKFGSAIVSPLIKTLHQMQTQEEIQLLVQQSLDRLAPHALIIGLSQLLEHEVDNTFRTTAMQRLMDLIHAGDQTVLLVLPKLVSTKTWRLVKLQQLQEIPYPIFNKGYQNQVFSPQISDPIIQNQQSCSTEKKNDSDNKFNLCRVK</sequence>
<protein>
    <submittedName>
        <fullName evidence="1">Uncharacterized protein</fullName>
    </submittedName>
</protein>
<organism evidence="1 2">
    <name type="scientific">Adonisia turfae CCMR0081</name>
    <dbReference type="NCBI Taxonomy" id="2292702"/>
    <lineage>
        <taxon>Bacteria</taxon>
        <taxon>Bacillati</taxon>
        <taxon>Cyanobacteriota</taxon>
        <taxon>Adonisia</taxon>
        <taxon>Adonisia turfae</taxon>
    </lineage>
</organism>
<dbReference type="EMBL" id="QXHD01000004">
    <property type="protein sequence ID" value="NEZ60656.1"/>
    <property type="molecule type" value="Genomic_DNA"/>
</dbReference>
<evidence type="ECO:0000313" key="1">
    <source>
        <dbReference type="EMBL" id="NEZ60656.1"/>
    </source>
</evidence>
<accession>A0A6M0RWZ8</accession>
<reference evidence="1 2" key="1">
    <citation type="journal article" date="2020" name="Microb. Ecol.">
        <title>Ecogenomics of the Marine Benthic Filamentous Cyanobacterium Adonisia.</title>
        <authorList>
            <person name="Walter J.M."/>
            <person name="Coutinho F.H."/>
            <person name="Leomil L."/>
            <person name="Hargreaves P.I."/>
            <person name="Campeao M.E."/>
            <person name="Vieira V.V."/>
            <person name="Silva B.S."/>
            <person name="Fistarol G.O."/>
            <person name="Salomon P.S."/>
            <person name="Sawabe T."/>
            <person name="Mino S."/>
            <person name="Hosokawa M."/>
            <person name="Miyashita H."/>
            <person name="Maruyama F."/>
            <person name="van Verk M.C."/>
            <person name="Dutilh B.E."/>
            <person name="Thompson C.C."/>
            <person name="Thompson F.L."/>
        </authorList>
    </citation>
    <scope>NUCLEOTIDE SEQUENCE [LARGE SCALE GENOMIC DNA]</scope>
    <source>
        <strain evidence="1 2">CCMR0081</strain>
    </source>
</reference>
<dbReference type="Proteomes" id="UP000481033">
    <property type="component" value="Unassembled WGS sequence"/>
</dbReference>
<gene>
    <name evidence="1" type="ORF">DXZ20_34455</name>
</gene>
<name>A0A6M0RWZ8_9CYAN</name>
<evidence type="ECO:0000313" key="2">
    <source>
        <dbReference type="Proteomes" id="UP000481033"/>
    </source>
</evidence>
<dbReference type="AlphaFoldDB" id="A0A6M0RWZ8"/>
<proteinExistence type="predicted"/>
<dbReference type="RefSeq" id="WP_163703048.1">
    <property type="nucleotide sequence ID" value="NZ_QXHD01000004.1"/>
</dbReference>
<keyword evidence="2" id="KW-1185">Reference proteome</keyword>
<comment type="caution">
    <text evidence="1">The sequence shown here is derived from an EMBL/GenBank/DDBJ whole genome shotgun (WGS) entry which is preliminary data.</text>
</comment>